<comment type="caution">
    <text evidence="2">The sequence shown here is derived from an EMBL/GenBank/DDBJ whole genome shotgun (WGS) entry which is preliminary data.</text>
</comment>
<accession>A0A9Q1E6Z5</accession>
<gene>
    <name evidence="2" type="ORF">SKAU_G00422520</name>
</gene>
<reference evidence="2" key="1">
    <citation type="journal article" date="2023" name="Science">
        <title>Genome structures resolve the early diversification of teleost fishes.</title>
        <authorList>
            <person name="Parey E."/>
            <person name="Louis A."/>
            <person name="Montfort J."/>
            <person name="Bouchez O."/>
            <person name="Roques C."/>
            <person name="Iampietro C."/>
            <person name="Lluch J."/>
            <person name="Castinel A."/>
            <person name="Donnadieu C."/>
            <person name="Desvignes T."/>
            <person name="Floi Bucao C."/>
            <person name="Jouanno E."/>
            <person name="Wen M."/>
            <person name="Mejri S."/>
            <person name="Dirks R."/>
            <person name="Jansen H."/>
            <person name="Henkel C."/>
            <person name="Chen W.J."/>
            <person name="Zahm M."/>
            <person name="Cabau C."/>
            <person name="Klopp C."/>
            <person name="Thompson A.W."/>
            <person name="Robinson-Rechavi M."/>
            <person name="Braasch I."/>
            <person name="Lecointre G."/>
            <person name="Bobe J."/>
            <person name="Postlethwait J.H."/>
            <person name="Berthelot C."/>
            <person name="Roest Crollius H."/>
            <person name="Guiguen Y."/>
        </authorList>
    </citation>
    <scope>NUCLEOTIDE SEQUENCE</scope>
    <source>
        <strain evidence="2">WJC10195</strain>
    </source>
</reference>
<keyword evidence="3" id="KW-1185">Reference proteome</keyword>
<proteinExistence type="predicted"/>
<dbReference type="Proteomes" id="UP001152622">
    <property type="component" value="Chromosome 24"/>
</dbReference>
<dbReference type="AlphaFoldDB" id="A0A9Q1E6Z5"/>
<evidence type="ECO:0000256" key="1">
    <source>
        <dbReference type="ARBA" id="ARBA00022553"/>
    </source>
</evidence>
<name>A0A9Q1E6Z5_SYNKA</name>
<dbReference type="EMBL" id="JAINUF010000024">
    <property type="protein sequence ID" value="KAJ8333356.1"/>
    <property type="molecule type" value="Genomic_DNA"/>
</dbReference>
<dbReference type="InterPro" id="IPR026695">
    <property type="entry name" value="Ccdc71/71L"/>
</dbReference>
<dbReference type="PANTHER" id="PTHR14484">
    <property type="entry name" value="COILED-COIL DOMAIN-CONTAINING PROTEIN 71"/>
    <property type="match status" value="1"/>
</dbReference>
<evidence type="ECO:0000313" key="3">
    <source>
        <dbReference type="Proteomes" id="UP001152622"/>
    </source>
</evidence>
<dbReference type="PANTHER" id="PTHR14484:SF0">
    <property type="entry name" value="COILED-COIL DOMAIN-CONTAINING PROTEIN 71"/>
    <property type="match status" value="1"/>
</dbReference>
<sequence length="388" mass="43615">MEFELGFAQGEKGTSLTGLYEARSLAYAMNCEGKVVEKAVQSWSRLASAGQAALVEALRVFSPRSKDVLNTETQLVSFLQGLKEEGHRPTVLKSKDVYGYNSCTSEPLPVVRISKPVDAPRVPKAQRPMRKRGRKPVAKKKEMNYTLLSAAAKIMLKNQPKILLTNMARDSVQPVLTVRPAQMQSCLKLTNMTGPSSGHTARLQVHTGLGQRGIAVTASHRLPSLSVIPLQASEHPAKMAKTHVISCPVKMGVALIGDSAPIVYENGRVLKESNNYKMVPVRMGKVKGANRLMWRDRRAVRTLKRKRLEEPEDKMMRKRVRKSVWVMKGQDDSRLTKNNLRFKVIKVDNSITDEEVRRKAQKILRCIKVYKMLPMWGHVCTYPHLKQP</sequence>
<dbReference type="OrthoDB" id="8522252at2759"/>
<dbReference type="Pfam" id="PF15374">
    <property type="entry name" value="CCDC71L"/>
    <property type="match status" value="2"/>
</dbReference>
<protein>
    <recommendedName>
        <fullName evidence="4">Coiled-coil domain-containing protein 71</fullName>
    </recommendedName>
</protein>
<organism evidence="2 3">
    <name type="scientific">Synaphobranchus kaupii</name>
    <name type="common">Kaup's arrowtooth eel</name>
    <dbReference type="NCBI Taxonomy" id="118154"/>
    <lineage>
        <taxon>Eukaryota</taxon>
        <taxon>Metazoa</taxon>
        <taxon>Chordata</taxon>
        <taxon>Craniata</taxon>
        <taxon>Vertebrata</taxon>
        <taxon>Euteleostomi</taxon>
        <taxon>Actinopterygii</taxon>
        <taxon>Neopterygii</taxon>
        <taxon>Teleostei</taxon>
        <taxon>Anguilliformes</taxon>
        <taxon>Synaphobranchidae</taxon>
        <taxon>Synaphobranchus</taxon>
    </lineage>
</organism>
<keyword evidence="1" id="KW-0597">Phosphoprotein</keyword>
<evidence type="ECO:0008006" key="4">
    <source>
        <dbReference type="Google" id="ProtNLM"/>
    </source>
</evidence>
<evidence type="ECO:0000313" key="2">
    <source>
        <dbReference type="EMBL" id="KAJ8333356.1"/>
    </source>
</evidence>